<evidence type="ECO:0000256" key="2">
    <source>
        <dbReference type="SAM" id="MobiDB-lite"/>
    </source>
</evidence>
<feature type="chain" id="PRO_5045128790" evidence="3">
    <location>
        <begin position="19"/>
        <end position="2780"/>
    </location>
</feature>
<dbReference type="InterPro" id="IPR008638">
    <property type="entry name" value="FhaB/CdiA-like_TPS"/>
</dbReference>
<feature type="compositionally biased region" description="Polar residues" evidence="2">
    <location>
        <begin position="1612"/>
        <end position="1628"/>
    </location>
</feature>
<dbReference type="InterPro" id="IPR010069">
    <property type="entry name" value="CdiA_FHA1_rpt"/>
</dbReference>
<organism evidence="5 6">
    <name type="scientific">Rahnella perminowiae</name>
    <dbReference type="NCBI Taxonomy" id="2816244"/>
    <lineage>
        <taxon>Bacteria</taxon>
        <taxon>Pseudomonadati</taxon>
        <taxon>Pseudomonadota</taxon>
        <taxon>Gammaproteobacteria</taxon>
        <taxon>Enterobacterales</taxon>
        <taxon>Yersiniaceae</taxon>
        <taxon>Rahnella</taxon>
    </lineage>
</organism>
<keyword evidence="1" id="KW-0800">Toxin</keyword>
<gene>
    <name evidence="5" type="ORF">J1786_10140</name>
</gene>
<dbReference type="RefSeq" id="WP_217138262.1">
    <property type="nucleotide sequence ID" value="NZ_JAFMOU010000066.1"/>
</dbReference>
<evidence type="ECO:0000313" key="5">
    <source>
        <dbReference type="EMBL" id="MBU9835168.1"/>
    </source>
</evidence>
<comment type="caution">
    <text evidence="5">The sequence shown here is derived from an EMBL/GenBank/DDBJ whole genome shotgun (WGS) entry which is preliminary data.</text>
</comment>
<feature type="compositionally biased region" description="Basic and acidic residues" evidence="2">
    <location>
        <begin position="2534"/>
        <end position="2545"/>
    </location>
</feature>
<feature type="region of interest" description="Disordered" evidence="2">
    <location>
        <begin position="2214"/>
        <end position="2235"/>
    </location>
</feature>
<accession>A0ABS6L0M9</accession>
<feature type="compositionally biased region" description="Basic and acidic residues" evidence="2">
    <location>
        <begin position="2585"/>
        <end position="2621"/>
    </location>
</feature>
<feature type="compositionally biased region" description="Polar residues" evidence="2">
    <location>
        <begin position="2762"/>
        <end position="2780"/>
    </location>
</feature>
<dbReference type="InterPro" id="IPR025157">
    <property type="entry name" value="Hemagglutinin_rpt"/>
</dbReference>
<feature type="signal peptide" evidence="3">
    <location>
        <begin position="1"/>
        <end position="18"/>
    </location>
</feature>
<name>A0ABS6L0M9_9GAMM</name>
<proteinExistence type="predicted"/>
<evidence type="ECO:0000259" key="4">
    <source>
        <dbReference type="SMART" id="SM00912"/>
    </source>
</evidence>
<dbReference type="NCBIfam" id="TIGR01731">
    <property type="entry name" value="fil_hemag_20aa"/>
    <property type="match status" value="8"/>
</dbReference>
<dbReference type="Pfam" id="PF05860">
    <property type="entry name" value="TPS"/>
    <property type="match status" value="1"/>
</dbReference>
<feature type="region of interest" description="Disordered" evidence="2">
    <location>
        <begin position="1945"/>
        <end position="1978"/>
    </location>
</feature>
<evidence type="ECO:0000256" key="3">
    <source>
        <dbReference type="SAM" id="SignalP"/>
    </source>
</evidence>
<feature type="compositionally biased region" description="Polar residues" evidence="2">
    <location>
        <begin position="2453"/>
        <end position="2479"/>
    </location>
</feature>
<sequence length="2780" mass="293018">MKPLYLAMAGIFSSFADAGAIIPDSRDHSAPTMNQSANGTPVINIVDPNASGISHNKFTEFNVNQEGVIFNNSTTDGASKIGGFVIKNDQLNNEANAIISEVTGTKGTQINGAMEVFGKKADVIIANQNGISVNGVSTVNANNLTLTTGKINPQADGRIQLSVEKGTINIEGQGISTEGLGYFDIISRSAVLEGEIAGQADIKMVTGLNDYDIQSRTHTVRDANASDRPEVSIDGSALGSMYGGRIQLISTESGAGVRHEGSIIGNQSIEISANGDLRLSGLKSDQGSVALAGNNVSIQKNSAGQGGIDSQWDLMINALGHVDIGADAISQQGRIIIDASSMLQNAATLMAKNGQTASVNVPSIQINVANEYQIVGSLYAVDQSGQTIPGAVVSLENGDYVVRRNGQVIEASVASNAQVVSNSGDVVINAKSAKNNNGGIVAQKGALVLNIDELVENNGMINASGKLTINTRAFKNKGIIFTDSQLINTGSLENTGGLYAQNTIDATTDSFINSGKMSSTDGDIQLNVNGTTANNSGSMAAKNITINQKNQADKSAIFVNDGSIDTNGSLHINSDSMHNSGQVTAGTVADLALTKELKNSGEAAEIIAEQDLLIHSNLADHELSIFNEAGWIQGGNIRLSDIDTISNTANGTLIANNAIELTNINNIFNDDSLIKADSVLLSHVQNINNTQDSVIEGSSNLQITDVNTLNNNKSSLQSDGDVSISNVSDVSNVNGLISSGGILDINHVENLLNTAVSTIQASAALLINSVTSLENTEGSSLISQDVMNIDTVKNIHNDASGQIISETALNISNAESLENAGKIQSNSNLSIENVLTLLNSGESSLIAALDNLTMANITNLSNTESATLSAGLELVLNSIGTLINNAALIQSEDTLTINAANLTNLAGNIQSYGDIVLNITNILENLSTSGIDEYDNPTVFNANLVSDGTIAIHANTLVNNSEINATNVLVDVNDLNNTSGNIEGFSTADLRIKNDFVNQDGTVRGNDKLSLDMAKDFVFDEAAGDLLTTQELSIHSDGNIEVRDSLESMGDIILDAGKDITNYFAIVSNQDITLKGKNITNAYNAPGTDSEGNPVAGMSSLIWAFGDVNIDAREGTFHNQKYGNVLSVGDMSIIAHDIINDAGIIRSEGDMALDAQSLSNLSEYSGGGWQTGALQEGEGFIEDYSKVATYVSWRVETYLPVLSSDLTVTTKAEISSGGKIDINQRGIFENTAENPLEVLNEGGMIQSVGDMTITGNLTNKPKYTEASLYEYVTTPLEKPIVIEYYWKTAASGGDKATFDTVYSFMDWLFSDGNPTSINGYTLTDDMMSQMLIRNAELDKDDFLKSVRKAAGGGEKSTASPQLNSLMTMMFGESWITKDLNTLRSDWENISQSDDEALKEKGFYFLPNDTGSIVTLGTFTHNGGELNNGIGDFAIETGTSDSVNVEKVGDQEIAPIGGSTEVLINLKDIEEYRAGISPMSTIDAMSKMPAMFPYSPEWNQRNTGEPSLKDGPSNTVTPVFETRFDMIDQSQYYGSDYFFEQVGYVPDEPVYVIGDNYYISELIRRQVNDSVGSYFAVRDGVDGVDMVQMLMDNANYVVNNGVQVENEASDILSGQTLNPEGGDTPQSTTHTEDLGLVVGEPLTEEQRGKLDKDIVWFVNQTIDGEQVLVPFVYLSNATLDAMSTGAKESSGSAVIHAEGDVNIDATQVNNNNAVISAGNDVNITSEGDINNTSNGASGGISAGNDVDLTTTDGSINNDGAYIKAGDDINMSAENGSIEITASVGRDEEGKQQVHTYDDAISAGGNINMKAKDITSNAAIIEAGNDINMKSTEGSIIFNEMHEISAEYANELDKKNALNFTHTETETTTATAIESKVSAGGKLNIDSAEDVVMKGGEYSGTSGNITAAGKVDLQATQDYEHTESVVEAREFTLTGNASAVGYTASGEYSARDGGSGSTSQGNYEFDYGSENGGAKNPGKSAVAPATEVFVGFRSSTDESTSDSTKNQNASFKFSDDLNIEAKIVDIGGADLKAGDELNITADELKTTKYLDKFEETSSHEALSVGITSTTSSVFLDVADKNANMIANAVTDPSASFDALTTSAQVAGDITNLIFNDYASINTTYGVDYSKSSSSSSSTSENITHIDAGKVTIKTKGDATLDGVEMKAGEVAIEAGGDVNMRAAEQTTSYKEDGMNFSIGITAGAAVDRDSAGAGVSLDASGGNNHTNNSSKSSTNTTVDADHISISSGNNVNLIGADITADTADVKAGGNMNIISVQDTVDNDSSSWHAGVSIGAAFTSETGTIPIPTASVNAGGGSDFLDSATTSKQSGIHTKGELNVETGGNMNMTGGQLISDDHTGTVDVAGNINAQDLVDSKEQDGAYGGGGGGMTKTGASVNIYAQTTDEIHYQENQHSTIEVGDTKAAQINGNLNTDGTKISDVVKDEKEWGSDIAATVSWSPSKTGSYDVDTPNTAKTADTTDGITPRPTPKPDDVTPTPQPKPEPTPEPTPQPKPEPTPEPTPQPTPEPTPEPTPTPKPDESETQKTGDDTTPAKPDADDITPQPKPDADDITPQPKPDADDITPQPKPDADDKTPQPKPADDTDTPKPRPSEYNGKKWEVKTPERVVLTPGSATGNTTWIEPPKSGPGKNGSQFEGLPKSGSTKARDTSTKTPATESTPDVKKADPSEYNGKKWTVTTPDPVVLSPGSNSNNITPNDPPRDGNKNNGTDYEGQPVRKDVQLPDGAANWQSLMPEHVMASEHTYQETEWSESNTPINQRGTKNA</sequence>
<dbReference type="NCBIfam" id="TIGR01901">
    <property type="entry name" value="adhes_NPXG"/>
    <property type="match status" value="1"/>
</dbReference>
<feature type="compositionally biased region" description="Polar residues" evidence="2">
    <location>
        <begin position="2703"/>
        <end position="2712"/>
    </location>
</feature>
<reference evidence="5 6" key="1">
    <citation type="submission" date="2021-03" db="EMBL/GenBank/DDBJ databases">
        <title>Five novel Rahnella species.</title>
        <authorList>
            <person name="Brady C."/>
            <person name="Asselin J."/>
            <person name="Beer S."/>
            <person name="Bruberg M.B."/>
            <person name="Crampton B."/>
            <person name="Venter S."/>
            <person name="Arnold D."/>
            <person name="Denman S."/>
        </authorList>
    </citation>
    <scope>NUCLEOTIDE SEQUENCE [LARGE SCALE GENOMIC DNA]</scope>
    <source>
        <strain evidence="5 6">L72c</strain>
    </source>
</reference>
<feature type="compositionally biased region" description="Pro residues" evidence="2">
    <location>
        <begin position="2494"/>
        <end position="2533"/>
    </location>
</feature>
<dbReference type="EMBL" id="JAFMOU010000066">
    <property type="protein sequence ID" value="MBU9835168.1"/>
    <property type="molecule type" value="Genomic_DNA"/>
</dbReference>
<dbReference type="Pfam" id="PF13332">
    <property type="entry name" value="Fil_haemagg_2"/>
    <property type="match status" value="2"/>
</dbReference>
<feature type="domain" description="Filamentous haemagglutinin FhaB/tRNA nuclease CdiA-like TPS" evidence="4">
    <location>
        <begin position="37"/>
        <end position="156"/>
    </location>
</feature>
<protein>
    <submittedName>
        <fullName evidence="5">Hemagglutinin repeat-containing protein</fullName>
    </submittedName>
</protein>
<feature type="region of interest" description="Disordered" evidence="2">
    <location>
        <begin position="2451"/>
        <end position="2780"/>
    </location>
</feature>
<evidence type="ECO:0000313" key="6">
    <source>
        <dbReference type="Proteomes" id="UP000699865"/>
    </source>
</evidence>
<keyword evidence="3" id="KW-0732">Signal</keyword>
<feature type="region of interest" description="Disordered" evidence="2">
    <location>
        <begin position="1612"/>
        <end position="1631"/>
    </location>
</feature>
<dbReference type="SMART" id="SM00912">
    <property type="entry name" value="Haemagg_act"/>
    <property type="match status" value="1"/>
</dbReference>
<evidence type="ECO:0000256" key="1">
    <source>
        <dbReference type="ARBA" id="ARBA00022656"/>
    </source>
</evidence>
<keyword evidence="6" id="KW-1185">Reference proteome</keyword>
<feature type="compositionally biased region" description="Low complexity" evidence="2">
    <location>
        <begin position="2218"/>
        <end position="2235"/>
    </location>
</feature>
<dbReference type="Proteomes" id="UP000699865">
    <property type="component" value="Unassembled WGS sequence"/>
</dbReference>